<dbReference type="Proteomes" id="UP000006620">
    <property type="component" value="Chromosome"/>
</dbReference>
<dbReference type="HOGENOM" id="CLU_1011376_0_0_9"/>
<gene>
    <name evidence="2" type="ordered locus">KNP414_07667</name>
</gene>
<dbReference type="PATRIC" id="fig|1036673.3.peg.7146"/>
<sequence length="273" mass="30999">MNALRNRISHGWSIAWKQPFAVIALFVYHLAWGVLLYKLIQSVVLPLLHRYPGEVLPREAVQLFWIEGQFQLMKTDLLQPYLWWALGLLALRAVLHPVLNAGVLYSLHNRDLNAGYRFVEGVRRLSVPFFSLYVLQLLMTLAPLYWLLPYAAGQYIKHSSYLSYGKALLLPLGIFILWVFLLQLLFLFLQIAKTAGRSSLYALIFVARHLPAILAAGAAVAVVSLLVSAAVMASSYLWAGFLALLGYQAYRLLQMFFKVWAIGTQYALWIEKA</sequence>
<reference evidence="3" key="1">
    <citation type="submission" date="2011-06" db="EMBL/GenBank/DDBJ databases">
        <title>Complete genome sequence of Paenibacillus mucilaginosus KNP414.</title>
        <authorList>
            <person name="Wang J."/>
            <person name="Hu S."/>
            <person name="Hu X."/>
            <person name="Zhang B."/>
            <person name="Dong D."/>
            <person name="Zhang S."/>
            <person name="Zhao K."/>
            <person name="Wu D."/>
        </authorList>
    </citation>
    <scope>NUCLEOTIDE SEQUENCE [LARGE SCALE GENOMIC DNA]</scope>
    <source>
        <strain evidence="3">KNP414</strain>
    </source>
</reference>
<name>F8FER8_PAEMK</name>
<feature type="transmembrane region" description="Helical" evidence="1">
    <location>
        <begin position="20"/>
        <end position="40"/>
    </location>
</feature>
<keyword evidence="1" id="KW-1133">Transmembrane helix</keyword>
<feature type="transmembrane region" description="Helical" evidence="1">
    <location>
        <begin position="168"/>
        <end position="188"/>
    </location>
</feature>
<organism evidence="2 3">
    <name type="scientific">Paenibacillus mucilaginosus (strain KNP414)</name>
    <dbReference type="NCBI Taxonomy" id="1036673"/>
    <lineage>
        <taxon>Bacteria</taxon>
        <taxon>Bacillati</taxon>
        <taxon>Bacillota</taxon>
        <taxon>Bacilli</taxon>
        <taxon>Bacillales</taxon>
        <taxon>Paenibacillaceae</taxon>
        <taxon>Paenibacillus</taxon>
    </lineage>
</organism>
<dbReference type="KEGG" id="pms:KNP414_07667"/>
<dbReference type="RefSeq" id="WP_013921300.1">
    <property type="nucleotide sequence ID" value="NC_015690.1"/>
</dbReference>
<dbReference type="EMBL" id="CP002869">
    <property type="protein sequence ID" value="AEI46153.1"/>
    <property type="molecule type" value="Genomic_DNA"/>
</dbReference>
<proteinExistence type="predicted"/>
<dbReference type="AlphaFoldDB" id="F8FER8"/>
<evidence type="ECO:0000313" key="2">
    <source>
        <dbReference type="EMBL" id="AEI46153.1"/>
    </source>
</evidence>
<keyword evidence="1" id="KW-0472">Membrane</keyword>
<feature type="transmembrane region" description="Helical" evidence="1">
    <location>
        <begin position="127"/>
        <end position="148"/>
    </location>
</feature>
<feature type="transmembrane region" description="Helical" evidence="1">
    <location>
        <begin position="81"/>
        <end position="107"/>
    </location>
</feature>
<keyword evidence="1" id="KW-0812">Transmembrane</keyword>
<evidence type="ECO:0000256" key="1">
    <source>
        <dbReference type="SAM" id="Phobius"/>
    </source>
</evidence>
<protein>
    <submittedName>
        <fullName evidence="2">Uncharacterized protein</fullName>
    </submittedName>
</protein>
<reference evidence="2 3" key="2">
    <citation type="journal article" date="2013" name="Genome Announc.">
        <title>Genome Sequence of Growth-Improving Paenibacillus mucilaginosus Strain KNP414.</title>
        <authorList>
            <person name="Lu J.J."/>
            <person name="Wang J.F."/>
            <person name="Hu X.F."/>
        </authorList>
    </citation>
    <scope>NUCLEOTIDE SEQUENCE [LARGE SCALE GENOMIC DNA]</scope>
    <source>
        <strain evidence="2 3">KNP414</strain>
    </source>
</reference>
<accession>F8FER8</accession>
<evidence type="ECO:0000313" key="3">
    <source>
        <dbReference type="Proteomes" id="UP000006620"/>
    </source>
</evidence>
<feature type="transmembrane region" description="Helical" evidence="1">
    <location>
        <begin position="200"/>
        <end position="223"/>
    </location>
</feature>